<dbReference type="GO" id="GO:0008270">
    <property type="term" value="F:zinc ion binding"/>
    <property type="evidence" value="ECO:0007669"/>
    <property type="project" value="UniProtKB-KW"/>
</dbReference>
<dbReference type="SMART" id="SM00430">
    <property type="entry name" value="HOLI"/>
    <property type="match status" value="1"/>
</dbReference>
<dbReference type="GO" id="GO:0045945">
    <property type="term" value="P:positive regulation of transcription by RNA polymerase III"/>
    <property type="evidence" value="ECO:0007669"/>
    <property type="project" value="TreeGrafter"/>
</dbReference>
<feature type="signal peptide" evidence="12">
    <location>
        <begin position="1"/>
        <end position="17"/>
    </location>
</feature>
<protein>
    <submittedName>
        <fullName evidence="15">Interactor of little elongation complex ELL subunit 2</fullName>
    </submittedName>
</protein>
<dbReference type="InterPro" id="IPR001723">
    <property type="entry name" value="Nuclear_hrmn_rcpt"/>
</dbReference>
<dbReference type="CDD" id="cd06968">
    <property type="entry name" value="NR_DBD_ROR"/>
    <property type="match status" value="1"/>
</dbReference>
<keyword evidence="3" id="KW-0479">Metal-binding</keyword>
<evidence type="ECO:0000256" key="6">
    <source>
        <dbReference type="ARBA" id="ARBA00023015"/>
    </source>
</evidence>
<feature type="region of interest" description="Disordered" evidence="11">
    <location>
        <begin position="121"/>
        <end position="147"/>
    </location>
</feature>
<dbReference type="InterPro" id="IPR001628">
    <property type="entry name" value="Znf_hrmn_rcpt"/>
</dbReference>
<dbReference type="GO" id="GO:0043565">
    <property type="term" value="F:sequence-specific DNA binding"/>
    <property type="evidence" value="ECO:0007669"/>
    <property type="project" value="InterPro"/>
</dbReference>
<keyword evidence="9" id="KW-0675">Receptor</keyword>
<organism evidence="15 16">
    <name type="scientific">Crocodylus porosus</name>
    <name type="common">Saltwater crocodile</name>
    <name type="synonym">Estuarine crocodile</name>
    <dbReference type="NCBI Taxonomy" id="8502"/>
    <lineage>
        <taxon>Eukaryota</taxon>
        <taxon>Metazoa</taxon>
        <taxon>Chordata</taxon>
        <taxon>Craniata</taxon>
        <taxon>Vertebrata</taxon>
        <taxon>Euteleostomi</taxon>
        <taxon>Archelosauria</taxon>
        <taxon>Archosauria</taxon>
        <taxon>Crocodylia</taxon>
        <taxon>Longirostres</taxon>
        <taxon>Crocodylidae</taxon>
        <taxon>Crocodylus</taxon>
    </lineage>
</organism>
<keyword evidence="8" id="KW-0804">Transcription</keyword>
<dbReference type="GO" id="GO:0004879">
    <property type="term" value="F:nuclear receptor activity"/>
    <property type="evidence" value="ECO:0007669"/>
    <property type="project" value="InterPro"/>
</dbReference>
<name>A0A7M4EPK7_CROPO</name>
<dbReference type="InterPro" id="IPR035500">
    <property type="entry name" value="NHR-like_dom_sf"/>
</dbReference>
<dbReference type="PRINTS" id="PR00047">
    <property type="entry name" value="STROIDFINGER"/>
</dbReference>
<dbReference type="Pfam" id="PF00105">
    <property type="entry name" value="zf-C4"/>
    <property type="match status" value="1"/>
</dbReference>
<dbReference type="InterPro" id="IPR013088">
    <property type="entry name" value="Znf_NHR/GATA"/>
</dbReference>
<evidence type="ECO:0000256" key="10">
    <source>
        <dbReference type="ARBA" id="ARBA00023242"/>
    </source>
</evidence>
<evidence type="ECO:0000256" key="12">
    <source>
        <dbReference type="SAM" id="SignalP"/>
    </source>
</evidence>
<feature type="region of interest" description="Disordered" evidence="11">
    <location>
        <begin position="1061"/>
        <end position="1148"/>
    </location>
</feature>
<evidence type="ECO:0000256" key="1">
    <source>
        <dbReference type="ARBA" id="ARBA00004123"/>
    </source>
</evidence>
<feature type="region of interest" description="Disordered" evidence="11">
    <location>
        <begin position="1004"/>
        <end position="1023"/>
    </location>
</feature>
<reference evidence="15" key="2">
    <citation type="submission" date="2025-09" db="UniProtKB">
        <authorList>
            <consortium name="Ensembl"/>
        </authorList>
    </citation>
    <scope>IDENTIFICATION</scope>
</reference>
<dbReference type="InterPro" id="IPR003079">
    <property type="entry name" value="ROR_rcpt"/>
</dbReference>
<keyword evidence="6" id="KW-0805">Transcription regulation</keyword>
<dbReference type="GO" id="GO:0042795">
    <property type="term" value="P:snRNA transcription by RNA polymerase II"/>
    <property type="evidence" value="ECO:0007669"/>
    <property type="project" value="TreeGrafter"/>
</dbReference>
<evidence type="ECO:0000313" key="15">
    <source>
        <dbReference type="Ensembl" id="ENSCPRP00005012196.1"/>
    </source>
</evidence>
<sequence>MAATLTVGSPLLPVFLCSFIFLKEDSLYTKAQIEIIPCKICGDKSSGIHYGVITCEGCKGFFRRSQQSNATYSCPRQKNCLIDRTSRNRCQHCRLQKCLAVGMSRDAVKFGRMSKKQRDSLYAEVQKHRMQQQQRDHQQQPGEAEPLTPTYNITTNGLTELHDDLSNYIDGHTPEGSKADSAVSSFYLDIQPSPDQSGLDINGIKPEPICDYTPASGFFPYCSFTNGETSPTVSMAELEHLAQNISKSHMETCQYLREELQQITWQTFLQEEIENYQNKQREVMWQLCAVKITEAIQYVVEFAKRIDGFMELCQNDQIVLLKAGSLEVVFIRMCRAFDSQNNTVYFDGKYASPDVFKSLGCEDFISFVFEFGKSLCSMHLTEDEIALFSAFVLMSADRSWLQEKVKIEKLQQKIQLALQHVLQKNHREDGILTKLICKVSTLRALCGRHTEKLMAFKAIYPDIVRLHFPPLYKELFTSEFEPAMQLDGDIPPKNGSEVFFSRDIYERYSLAPTLSELWMLSNRRTEKNVDLSPNHEEDKQTCNTQTEDDKEMRNTQAAVPAEVEIKPTPNDSLFPEPRIPYPYVSCLTEDEQKIYLYLLTKYARKPASYQMNAANQREYLQYLEMKELVNSEVAEFLKFAQNAAKSCAQDYDTLSEDAVLYVEQLLSACIGHVKKYPEFYILQEITSIMGGKFNTELSLKLEKCLLVLGKAQFAKVRFPVMPAQLQKDYKTVASLLTPEQRASVMHNDISSDPNAEKLALKYHPQVVLSSRSLFTLLNNHGLNYKEQWEIPVSVQMIPVEGGKPVKVVYVDSPLPKKEMTVREKNKMFHEITLDFLVSKKSYAPMSMMLLDKPVEENMFQWNMSSDTCEVRNIQTSNQIDLDFDNDFTELETFGATSKPLKTSKAENIHSKSVDPGKILSEKLKIEKQLVSKVAEVGRSKIYEQEFSESGNLQNPNEAQLLACDTTCSDSENSTLYKGLDLDKIELHNKQHGVTTEVVVDSDTKLNSLPKPDTFKRDPEPAEANETLVSCCGSDSDEERLIIDVESKNLDHCKAAVLCSNTNPVADRPKSSSPMQPPPTSTANSSESLDLGKNTPKKPSKKLSKEFDPVGQILKMQTELLKPPSPKAQEQLPVSIDKSSNPTANHIPPPLKPFVFSSMESEQSTTANAGSLPKLTWTSHFQGAWKGMLPAELKMLAEDPSEYTAPQDGNLVYKLFSLDDLLLLVRSSVQNAEIWPRSHKNQRIKKRIPVHILPKLEYQPYLGLEALTESEICRMWTENLLHSKCSFYVGHIDAFTSKLITLGEISPQHLKEKLASFKPANSLNILRNILKKVTDFQEGSYLLTHAAGDSSVAIYKSSLGKVTRASYNLHKAHNNLPSVPATLSVPWVPLDPTLPLPYHMYHGRVPCMFPPRPQETMRKQKMYGVKAHANTVNRRKSVSMETRINPMLAKPVRSEGVAAKKLRTNNCKQANTMKK</sequence>
<dbReference type="CDD" id="cd06939">
    <property type="entry name" value="NR_LBD_ROR_like"/>
    <property type="match status" value="1"/>
</dbReference>
<dbReference type="InterPro" id="IPR044101">
    <property type="entry name" value="NR_DBD_ROR"/>
</dbReference>
<dbReference type="PANTHER" id="PTHR14633">
    <property type="entry name" value="LITTLE ELONGATION COMPLEX SUBUNIT 2"/>
    <property type="match status" value="1"/>
</dbReference>
<evidence type="ECO:0000259" key="13">
    <source>
        <dbReference type="PROSITE" id="PS51030"/>
    </source>
</evidence>
<feature type="domain" description="NR LBD" evidence="14">
    <location>
        <begin position="237"/>
        <end position="475"/>
    </location>
</feature>
<dbReference type="PROSITE" id="PS51843">
    <property type="entry name" value="NR_LBD"/>
    <property type="match status" value="1"/>
</dbReference>
<evidence type="ECO:0000256" key="7">
    <source>
        <dbReference type="ARBA" id="ARBA00023125"/>
    </source>
</evidence>
<feature type="region of interest" description="Disordered" evidence="11">
    <location>
        <begin position="529"/>
        <end position="553"/>
    </location>
</feature>
<dbReference type="InterPro" id="IPR019535">
    <property type="entry name" value="ICE2_C"/>
</dbReference>
<dbReference type="FunFam" id="3.30.50.10:FF:000003">
    <property type="entry name" value="Nuclear orphan receptor ROR-beta"/>
    <property type="match status" value="1"/>
</dbReference>
<comment type="subcellular location">
    <subcellularLocation>
        <location evidence="1">Nucleus</location>
    </subcellularLocation>
</comment>
<evidence type="ECO:0000313" key="16">
    <source>
        <dbReference type="Proteomes" id="UP000594220"/>
    </source>
</evidence>
<proteinExistence type="predicted"/>
<dbReference type="Ensembl" id="ENSCPRT00005014371.1">
    <property type="protein sequence ID" value="ENSCPRP00005012196.1"/>
    <property type="gene ID" value="ENSCPRG00005008682.1"/>
</dbReference>
<dbReference type="PRINTS" id="PR00398">
    <property type="entry name" value="STRDHORMONER"/>
</dbReference>
<dbReference type="PANTHER" id="PTHR14633:SF3">
    <property type="entry name" value="LITTLE ELONGATION COMPLEX SUBUNIT 2"/>
    <property type="match status" value="1"/>
</dbReference>
<dbReference type="SMART" id="SM00399">
    <property type="entry name" value="ZnF_C4"/>
    <property type="match status" value="1"/>
</dbReference>
<dbReference type="PROSITE" id="PS00031">
    <property type="entry name" value="NUCLEAR_REC_DBD_1"/>
    <property type="match status" value="1"/>
</dbReference>
<dbReference type="PRINTS" id="PR01293">
    <property type="entry name" value="RORNUCRECPTR"/>
</dbReference>
<evidence type="ECO:0000256" key="2">
    <source>
        <dbReference type="ARBA" id="ARBA00022473"/>
    </source>
</evidence>
<keyword evidence="7" id="KW-0238">DNA-binding</keyword>
<dbReference type="GeneTree" id="ENSGT01030000234542"/>
<dbReference type="FunFam" id="1.10.565.10:FF:000005">
    <property type="entry name" value="Nuclear orphan receptor ROR-beta"/>
    <property type="match status" value="1"/>
</dbReference>
<dbReference type="GO" id="GO:0008023">
    <property type="term" value="C:transcription elongation factor complex"/>
    <property type="evidence" value="ECO:0007669"/>
    <property type="project" value="InterPro"/>
</dbReference>
<dbReference type="InterPro" id="IPR000536">
    <property type="entry name" value="Nucl_hrmn_rcpt_lig-bd"/>
</dbReference>
<keyword evidence="16" id="KW-1185">Reference proteome</keyword>
<dbReference type="SUPFAM" id="SSF48508">
    <property type="entry name" value="Nuclear receptor ligand-binding domain"/>
    <property type="match status" value="1"/>
</dbReference>
<keyword evidence="10" id="KW-0539">Nucleus</keyword>
<gene>
    <name evidence="15" type="primary">ICE2</name>
</gene>
<feature type="domain" description="Nuclear receptor" evidence="13">
    <location>
        <begin position="35"/>
        <end position="110"/>
    </location>
</feature>
<evidence type="ECO:0000256" key="4">
    <source>
        <dbReference type="ARBA" id="ARBA00022771"/>
    </source>
</evidence>
<evidence type="ECO:0000256" key="11">
    <source>
        <dbReference type="SAM" id="MobiDB-lite"/>
    </source>
</evidence>
<accession>A0A7M4EPK7</accession>
<keyword evidence="4" id="KW-0863">Zinc-finger</keyword>
<evidence type="ECO:0000256" key="9">
    <source>
        <dbReference type="ARBA" id="ARBA00023170"/>
    </source>
</evidence>
<dbReference type="GO" id="GO:0042796">
    <property type="term" value="P:snRNA transcription by RNA polymerase III"/>
    <property type="evidence" value="ECO:0007669"/>
    <property type="project" value="TreeGrafter"/>
</dbReference>
<dbReference type="Pfam" id="PF10505">
    <property type="entry name" value="NARG2_C"/>
    <property type="match status" value="1"/>
</dbReference>
<keyword evidence="2" id="KW-0217">Developmental protein</keyword>
<dbReference type="Pfam" id="PF00104">
    <property type="entry name" value="Hormone_recep"/>
    <property type="match status" value="1"/>
</dbReference>
<evidence type="ECO:0000256" key="3">
    <source>
        <dbReference type="ARBA" id="ARBA00022723"/>
    </source>
</evidence>
<dbReference type="Gene3D" id="1.10.565.10">
    <property type="entry name" value="Retinoid X Receptor"/>
    <property type="match status" value="1"/>
</dbReference>
<dbReference type="PROSITE" id="PS51030">
    <property type="entry name" value="NUCLEAR_REC_DBD_2"/>
    <property type="match status" value="1"/>
</dbReference>
<dbReference type="Gene3D" id="3.30.50.10">
    <property type="entry name" value="Erythroid Transcription Factor GATA-1, subunit A"/>
    <property type="match status" value="1"/>
</dbReference>
<evidence type="ECO:0000259" key="14">
    <source>
        <dbReference type="PROSITE" id="PS51843"/>
    </source>
</evidence>
<feature type="compositionally biased region" description="Basic and acidic residues" evidence="11">
    <location>
        <begin position="529"/>
        <end position="540"/>
    </location>
</feature>
<reference evidence="15" key="1">
    <citation type="submission" date="2025-08" db="UniProtKB">
        <authorList>
            <consortium name="Ensembl"/>
        </authorList>
    </citation>
    <scope>IDENTIFICATION</scope>
</reference>
<keyword evidence="12" id="KW-0732">Signal</keyword>
<evidence type="ECO:0000256" key="8">
    <source>
        <dbReference type="ARBA" id="ARBA00023163"/>
    </source>
</evidence>
<dbReference type="Proteomes" id="UP000594220">
    <property type="component" value="Unplaced"/>
</dbReference>
<evidence type="ECO:0000256" key="5">
    <source>
        <dbReference type="ARBA" id="ARBA00022833"/>
    </source>
</evidence>
<dbReference type="SUPFAM" id="SSF57716">
    <property type="entry name" value="Glucocorticoid receptor-like (DNA-binding domain)"/>
    <property type="match status" value="1"/>
</dbReference>
<feature type="chain" id="PRO_5029734652" evidence="12">
    <location>
        <begin position="18"/>
        <end position="1474"/>
    </location>
</feature>
<keyword evidence="5" id="KW-0862">Zinc</keyword>